<reference evidence="2" key="1">
    <citation type="journal article" date="2020" name="Nat. Commun.">
        <title>Large-scale genome sequencing of mycorrhizal fungi provides insights into the early evolution of symbiotic traits.</title>
        <authorList>
            <person name="Miyauchi S."/>
            <person name="Kiss E."/>
            <person name="Kuo A."/>
            <person name="Drula E."/>
            <person name="Kohler A."/>
            <person name="Sanchez-Garcia M."/>
            <person name="Morin E."/>
            <person name="Andreopoulos B."/>
            <person name="Barry K.W."/>
            <person name="Bonito G."/>
            <person name="Buee M."/>
            <person name="Carver A."/>
            <person name="Chen C."/>
            <person name="Cichocki N."/>
            <person name="Clum A."/>
            <person name="Culley D."/>
            <person name="Crous P.W."/>
            <person name="Fauchery L."/>
            <person name="Girlanda M."/>
            <person name="Hayes R.D."/>
            <person name="Keri Z."/>
            <person name="LaButti K."/>
            <person name="Lipzen A."/>
            <person name="Lombard V."/>
            <person name="Magnuson J."/>
            <person name="Maillard F."/>
            <person name="Murat C."/>
            <person name="Nolan M."/>
            <person name="Ohm R.A."/>
            <person name="Pangilinan J."/>
            <person name="Pereira M.F."/>
            <person name="Perotto S."/>
            <person name="Peter M."/>
            <person name="Pfister S."/>
            <person name="Riley R."/>
            <person name="Sitrit Y."/>
            <person name="Stielow J.B."/>
            <person name="Szollosi G."/>
            <person name="Zifcakova L."/>
            <person name="Stursova M."/>
            <person name="Spatafora J.W."/>
            <person name="Tedersoo L."/>
            <person name="Vaario L.M."/>
            <person name="Yamada A."/>
            <person name="Yan M."/>
            <person name="Wang P."/>
            <person name="Xu J."/>
            <person name="Bruns T."/>
            <person name="Baldrian P."/>
            <person name="Vilgalys R."/>
            <person name="Dunand C."/>
            <person name="Henrissat B."/>
            <person name="Grigoriev I.V."/>
            <person name="Hibbett D."/>
            <person name="Nagy L.G."/>
            <person name="Martin F.M."/>
        </authorList>
    </citation>
    <scope>NUCLEOTIDE SEQUENCE</scope>
    <source>
        <strain evidence="2">UP504</strain>
    </source>
</reference>
<comment type="caution">
    <text evidence="2">The sequence shown here is derived from an EMBL/GenBank/DDBJ whole genome shotgun (WGS) entry which is preliminary data.</text>
</comment>
<feature type="compositionally biased region" description="Acidic residues" evidence="1">
    <location>
        <begin position="82"/>
        <end position="97"/>
    </location>
</feature>
<feature type="compositionally biased region" description="Basic and acidic residues" evidence="1">
    <location>
        <begin position="56"/>
        <end position="66"/>
    </location>
</feature>
<feature type="region of interest" description="Disordered" evidence="1">
    <location>
        <begin position="56"/>
        <end position="120"/>
    </location>
</feature>
<protein>
    <submittedName>
        <fullName evidence="2">Uncharacterized protein</fullName>
    </submittedName>
</protein>
<keyword evidence="3" id="KW-1185">Reference proteome</keyword>
<sequence length="120" mass="13893">MPRNAAEPTNEERLRLLRQKNQRLKKDLAESEELILDLKHQFEQTQAALNTLKTELQDARAQEHTQRQSPPKKPTKMILIDSDSDDPDDSNDSDDSVVDPTRYDPEPKTERSAKKRKLES</sequence>
<proteinExistence type="predicted"/>
<evidence type="ECO:0000256" key="1">
    <source>
        <dbReference type="SAM" id="MobiDB-lite"/>
    </source>
</evidence>
<gene>
    <name evidence="2" type="ORF">BS47DRAFT_1215450</name>
</gene>
<accession>A0A9P6ASB7</accession>
<organism evidence="2 3">
    <name type="scientific">Hydnum rufescens UP504</name>
    <dbReference type="NCBI Taxonomy" id="1448309"/>
    <lineage>
        <taxon>Eukaryota</taxon>
        <taxon>Fungi</taxon>
        <taxon>Dikarya</taxon>
        <taxon>Basidiomycota</taxon>
        <taxon>Agaricomycotina</taxon>
        <taxon>Agaricomycetes</taxon>
        <taxon>Cantharellales</taxon>
        <taxon>Hydnaceae</taxon>
        <taxon>Hydnum</taxon>
    </lineage>
</organism>
<dbReference type="EMBL" id="MU129007">
    <property type="protein sequence ID" value="KAF9510986.1"/>
    <property type="molecule type" value="Genomic_DNA"/>
</dbReference>
<dbReference type="AlphaFoldDB" id="A0A9P6ASB7"/>
<evidence type="ECO:0000313" key="2">
    <source>
        <dbReference type="EMBL" id="KAF9510986.1"/>
    </source>
</evidence>
<name>A0A9P6ASB7_9AGAM</name>
<evidence type="ECO:0000313" key="3">
    <source>
        <dbReference type="Proteomes" id="UP000886523"/>
    </source>
</evidence>
<dbReference type="Proteomes" id="UP000886523">
    <property type="component" value="Unassembled WGS sequence"/>
</dbReference>
<feature type="compositionally biased region" description="Basic and acidic residues" evidence="1">
    <location>
        <begin position="101"/>
        <end position="120"/>
    </location>
</feature>